<accession>A0AAD5DYN1</accession>
<keyword evidence="2" id="KW-1185">Reference proteome</keyword>
<dbReference type="AlphaFoldDB" id="A0AAD5DYN1"/>
<comment type="caution">
    <text evidence="1">The sequence shown here is derived from an EMBL/GenBank/DDBJ whole genome shotgun (WGS) entry which is preliminary data.</text>
</comment>
<dbReference type="GeneID" id="75917991"/>
<evidence type="ECO:0000313" key="1">
    <source>
        <dbReference type="EMBL" id="KAI8575068.1"/>
    </source>
</evidence>
<reference evidence="1" key="2">
    <citation type="journal article" date="2022" name="Proc. Natl. Acad. Sci. U.S.A.">
        <title>Diploid-dominant life cycles characterize the early evolution of Fungi.</title>
        <authorList>
            <person name="Amses K.R."/>
            <person name="Simmons D.R."/>
            <person name="Longcore J.E."/>
            <person name="Mondo S.J."/>
            <person name="Seto K."/>
            <person name="Jeronimo G.H."/>
            <person name="Bonds A.E."/>
            <person name="Quandt C.A."/>
            <person name="Davis W.J."/>
            <person name="Chang Y."/>
            <person name="Federici B.A."/>
            <person name="Kuo A."/>
            <person name="LaButti K."/>
            <person name="Pangilinan J."/>
            <person name="Andreopoulos W."/>
            <person name="Tritt A."/>
            <person name="Riley R."/>
            <person name="Hundley H."/>
            <person name="Johnson J."/>
            <person name="Lipzen A."/>
            <person name="Barry K."/>
            <person name="Lang B.F."/>
            <person name="Cuomo C.A."/>
            <person name="Buchler N.E."/>
            <person name="Grigoriev I.V."/>
            <person name="Spatafora J.W."/>
            <person name="Stajich J.E."/>
            <person name="James T.Y."/>
        </authorList>
    </citation>
    <scope>NUCLEOTIDE SEQUENCE</scope>
    <source>
        <strain evidence="1">AG</strain>
    </source>
</reference>
<gene>
    <name evidence="1" type="ORF">K450DRAFT_263473</name>
</gene>
<protein>
    <submittedName>
        <fullName evidence="1">Uncharacterized protein</fullName>
    </submittedName>
</protein>
<dbReference type="EMBL" id="MU621003">
    <property type="protein sequence ID" value="KAI8575068.1"/>
    <property type="molecule type" value="Genomic_DNA"/>
</dbReference>
<name>A0AAD5DYN1_UMBRA</name>
<proteinExistence type="predicted"/>
<organism evidence="1 2">
    <name type="scientific">Umbelopsis ramanniana AG</name>
    <dbReference type="NCBI Taxonomy" id="1314678"/>
    <lineage>
        <taxon>Eukaryota</taxon>
        <taxon>Fungi</taxon>
        <taxon>Fungi incertae sedis</taxon>
        <taxon>Mucoromycota</taxon>
        <taxon>Mucoromycotina</taxon>
        <taxon>Umbelopsidomycetes</taxon>
        <taxon>Umbelopsidales</taxon>
        <taxon>Umbelopsidaceae</taxon>
        <taxon>Umbelopsis</taxon>
    </lineage>
</organism>
<reference evidence="1" key="1">
    <citation type="submission" date="2021-06" db="EMBL/GenBank/DDBJ databases">
        <authorList>
            <consortium name="DOE Joint Genome Institute"/>
            <person name="Mondo S.J."/>
            <person name="Amses K.R."/>
            <person name="Simmons D.R."/>
            <person name="Longcore J.E."/>
            <person name="Seto K."/>
            <person name="Alves G.H."/>
            <person name="Bonds A.E."/>
            <person name="Quandt C.A."/>
            <person name="Davis W.J."/>
            <person name="Chang Y."/>
            <person name="Letcher P.M."/>
            <person name="Powell M.J."/>
            <person name="Kuo A."/>
            <person name="Labutti K."/>
            <person name="Pangilinan J."/>
            <person name="Andreopoulos W."/>
            <person name="Tritt A."/>
            <person name="Riley R."/>
            <person name="Hundley H."/>
            <person name="Johnson J."/>
            <person name="Lipzen A."/>
            <person name="Barry K."/>
            <person name="Berbee M.L."/>
            <person name="Buchler N.E."/>
            <person name="Grigoriev I.V."/>
            <person name="Spatafora J.W."/>
            <person name="Stajich J.E."/>
            <person name="James T.Y."/>
        </authorList>
    </citation>
    <scope>NUCLEOTIDE SEQUENCE</scope>
    <source>
        <strain evidence="1">AG</strain>
    </source>
</reference>
<dbReference type="Proteomes" id="UP001206595">
    <property type="component" value="Unassembled WGS sequence"/>
</dbReference>
<sequence length="100" mass="11479">MELMIMDYFKGYCRRTTWSRLLSIPTSASHARKLLHANQSWCINLLVSKVIDAVENHVLFAVDMEKSLLHAFENSKVSGSPQHKNNLSFIQRYANKAKAK</sequence>
<evidence type="ECO:0000313" key="2">
    <source>
        <dbReference type="Proteomes" id="UP001206595"/>
    </source>
</evidence>
<dbReference type="RefSeq" id="XP_051440073.1">
    <property type="nucleotide sequence ID" value="XM_051592649.1"/>
</dbReference>